<proteinExistence type="predicted"/>
<feature type="region of interest" description="Disordered" evidence="1">
    <location>
        <begin position="303"/>
        <end position="337"/>
    </location>
</feature>
<dbReference type="PANTHER" id="PTHR21301:SF12">
    <property type="match status" value="1"/>
</dbReference>
<dbReference type="PANTHER" id="PTHR21301">
    <property type="entry name" value="REVERSE TRANSCRIPTASE"/>
    <property type="match status" value="1"/>
</dbReference>
<evidence type="ECO:0000313" key="3">
    <source>
        <dbReference type="EMBL" id="CAJ0933257.1"/>
    </source>
</evidence>
<sequence length="337" mass="39078">MTPLVKTTRSFLLDTGHFIRVIKDLGTIPPESWLVTLDVNSLYTSISHDRGMEATRSLLSTSDLSDGSVQLCLDLLQIVLHENFFLYEDTFYVQKRGTAMGSHVAPAYANAFMNKFEMEHVLGNNLFSQHAMIYHRYIDDIFLVWKGTLDSLKEFHEHLNSIISELKFPIQYNMREIPFLDTLVLKSTTGSLRLHLYNKPTDCNSLLHYSSCHPRATKDSLPRSQFTRISRIVTDPDIRNTRLDGMINKFKERQYPTEREKKIGPQPHLLRLHLLRLHLPNKPKECPSYTRITPACQRHADFDPPLRYMIKDPEGPKRDPGFGDQSDKEMAYKTRQQ</sequence>
<name>A0ABN9L4W9_9NEOB</name>
<comment type="caution">
    <text evidence="3">The sequence shown here is derived from an EMBL/GenBank/DDBJ whole genome shotgun (WGS) entry which is preliminary data.</text>
</comment>
<dbReference type="InterPro" id="IPR000477">
    <property type="entry name" value="RT_dom"/>
</dbReference>
<feature type="domain" description="Reverse transcriptase" evidence="2">
    <location>
        <begin position="1"/>
        <end position="196"/>
    </location>
</feature>
<dbReference type="EMBL" id="CAUEEQ010009173">
    <property type="protein sequence ID" value="CAJ0933257.1"/>
    <property type="molecule type" value="Genomic_DNA"/>
</dbReference>
<evidence type="ECO:0000256" key="1">
    <source>
        <dbReference type="SAM" id="MobiDB-lite"/>
    </source>
</evidence>
<accession>A0ABN9L4W9</accession>
<dbReference type="Pfam" id="PF26215">
    <property type="entry name" value="HTH_animal"/>
    <property type="match status" value="1"/>
</dbReference>
<dbReference type="SUPFAM" id="SSF56672">
    <property type="entry name" value="DNA/RNA polymerases"/>
    <property type="match status" value="1"/>
</dbReference>
<reference evidence="3" key="1">
    <citation type="submission" date="2023-07" db="EMBL/GenBank/DDBJ databases">
        <authorList>
            <person name="Stuckert A."/>
        </authorList>
    </citation>
    <scope>NUCLEOTIDE SEQUENCE</scope>
</reference>
<dbReference type="Proteomes" id="UP001176940">
    <property type="component" value="Unassembled WGS sequence"/>
</dbReference>
<gene>
    <name evidence="3" type="ORF">RIMI_LOCUS5393527</name>
</gene>
<dbReference type="InterPro" id="IPR043502">
    <property type="entry name" value="DNA/RNA_pol_sf"/>
</dbReference>
<organism evidence="3 4">
    <name type="scientific">Ranitomeya imitator</name>
    <name type="common">mimic poison frog</name>
    <dbReference type="NCBI Taxonomy" id="111125"/>
    <lineage>
        <taxon>Eukaryota</taxon>
        <taxon>Metazoa</taxon>
        <taxon>Chordata</taxon>
        <taxon>Craniata</taxon>
        <taxon>Vertebrata</taxon>
        <taxon>Euteleostomi</taxon>
        <taxon>Amphibia</taxon>
        <taxon>Batrachia</taxon>
        <taxon>Anura</taxon>
        <taxon>Neobatrachia</taxon>
        <taxon>Hyloidea</taxon>
        <taxon>Dendrobatidae</taxon>
        <taxon>Dendrobatinae</taxon>
        <taxon>Ranitomeya</taxon>
    </lineage>
</organism>
<keyword evidence="4" id="KW-1185">Reference proteome</keyword>
<protein>
    <recommendedName>
        <fullName evidence="2">Reverse transcriptase domain-containing protein</fullName>
    </recommendedName>
</protein>
<dbReference type="Pfam" id="PF00078">
    <property type="entry name" value="RVT_1"/>
    <property type="match status" value="1"/>
</dbReference>
<dbReference type="PROSITE" id="PS50878">
    <property type="entry name" value="RT_POL"/>
    <property type="match status" value="1"/>
</dbReference>
<evidence type="ECO:0000259" key="2">
    <source>
        <dbReference type="PROSITE" id="PS50878"/>
    </source>
</evidence>
<evidence type="ECO:0000313" key="4">
    <source>
        <dbReference type="Proteomes" id="UP001176940"/>
    </source>
</evidence>
<dbReference type="InterPro" id="IPR058912">
    <property type="entry name" value="HTH_animal"/>
</dbReference>